<dbReference type="RefSeq" id="WP_158732594.1">
    <property type="nucleotide sequence ID" value="NZ_CP071517.1"/>
</dbReference>
<dbReference type="Proteomes" id="UP000663400">
    <property type="component" value="Chromosome"/>
</dbReference>
<dbReference type="SUPFAM" id="SSF89807">
    <property type="entry name" value="Dodecin-like"/>
    <property type="match status" value="1"/>
</dbReference>
<dbReference type="InterPro" id="IPR036694">
    <property type="entry name" value="Dodecin-like_sf"/>
</dbReference>
<dbReference type="PANTHER" id="PTHR39324">
    <property type="entry name" value="CALCIUM DODECIN"/>
    <property type="match status" value="1"/>
</dbReference>
<dbReference type="PANTHER" id="PTHR39324:SF1">
    <property type="entry name" value="CALCIUM DODECIN"/>
    <property type="match status" value="1"/>
</dbReference>
<dbReference type="Gene3D" id="3.30.1660.10">
    <property type="entry name" value="Flavin-binding protein dodecin"/>
    <property type="match status" value="1"/>
</dbReference>
<accession>A0ABX7R6L7</accession>
<organism evidence="1 2">
    <name type="scientific">Lysobacter arenosi</name>
    <dbReference type="NCBI Taxonomy" id="2795387"/>
    <lineage>
        <taxon>Bacteria</taxon>
        <taxon>Pseudomonadati</taxon>
        <taxon>Pseudomonadota</taxon>
        <taxon>Gammaproteobacteria</taxon>
        <taxon>Lysobacterales</taxon>
        <taxon>Lysobacteraceae</taxon>
        <taxon>Lysobacter</taxon>
    </lineage>
</organism>
<proteinExistence type="predicted"/>
<reference evidence="1 2" key="1">
    <citation type="submission" date="2021-02" db="EMBL/GenBank/DDBJ databases">
        <title>Lysobacter arenosi sp. nov., isolated from soil of gangwondo yeongwol, south Korea.</title>
        <authorList>
            <person name="Kim K.R."/>
            <person name="Kim K.H."/>
            <person name="Jeon C.O."/>
        </authorList>
    </citation>
    <scope>NUCLEOTIDE SEQUENCE [LARGE SCALE GENOMIC DNA]</scope>
    <source>
        <strain evidence="1 2">R7</strain>
    </source>
</reference>
<keyword evidence="2" id="KW-1185">Reference proteome</keyword>
<dbReference type="NCBIfam" id="NF043052">
    <property type="entry name" value="DodecBact"/>
    <property type="match status" value="1"/>
</dbReference>
<dbReference type="InterPro" id="IPR050049">
    <property type="entry name" value="Dodecin_bact"/>
</dbReference>
<evidence type="ECO:0000313" key="1">
    <source>
        <dbReference type="EMBL" id="QSX73763.1"/>
    </source>
</evidence>
<protein>
    <submittedName>
        <fullName evidence="1">Dodecin domain-containing protein</fullName>
    </submittedName>
</protein>
<sequence length="69" mass="7676">MSEHVYKSLELTGSSKTSCDDAIRKAIERASGTVRNIGWFQVLETRGHVEDGKVAHWQVTIKIGFTLEG</sequence>
<dbReference type="InterPro" id="IPR025543">
    <property type="entry name" value="Dodecin-like"/>
</dbReference>
<dbReference type="EMBL" id="CP071517">
    <property type="protein sequence ID" value="QSX73763.1"/>
    <property type="molecule type" value="Genomic_DNA"/>
</dbReference>
<dbReference type="Pfam" id="PF07311">
    <property type="entry name" value="Dodecin"/>
    <property type="match status" value="1"/>
</dbReference>
<gene>
    <name evidence="1" type="ORF">HIV01_010990</name>
</gene>
<name>A0ABX7R6L7_9GAMM</name>
<evidence type="ECO:0000313" key="2">
    <source>
        <dbReference type="Proteomes" id="UP000663400"/>
    </source>
</evidence>
<dbReference type="InterPro" id="IPR009923">
    <property type="entry name" value="Dodecin"/>
</dbReference>